<dbReference type="InterPro" id="IPR025665">
    <property type="entry name" value="Beta-barrel_OMP_2"/>
</dbReference>
<evidence type="ECO:0000313" key="2">
    <source>
        <dbReference type="EMBL" id="OAD45363.1"/>
    </source>
</evidence>
<reference evidence="2 3" key="1">
    <citation type="submission" date="2016-02" db="EMBL/GenBank/DDBJ databases">
        <title>Draft genome sequence of Polaribacter atrinae KACC17473.</title>
        <authorList>
            <person name="Shin S.-K."/>
            <person name="Yi H."/>
        </authorList>
    </citation>
    <scope>NUCLEOTIDE SEQUENCE [LARGE SCALE GENOMIC DNA]</scope>
    <source>
        <strain evidence="2 3">KACC 17473</strain>
    </source>
</reference>
<dbReference type="Proteomes" id="UP000076923">
    <property type="component" value="Unassembled WGS sequence"/>
</dbReference>
<dbReference type="OrthoDB" id="959017at2"/>
<name>A0A176TCT9_9FLAO</name>
<accession>A0A176TCT9</accession>
<protein>
    <recommendedName>
        <fullName evidence="1">Outer membrane protein beta-barrel domain-containing protein</fullName>
    </recommendedName>
</protein>
<gene>
    <name evidence="2" type="ORF">LPB303_08190</name>
</gene>
<evidence type="ECO:0000313" key="3">
    <source>
        <dbReference type="Proteomes" id="UP000076923"/>
    </source>
</evidence>
<dbReference type="AlphaFoldDB" id="A0A176TCT9"/>
<keyword evidence="3" id="KW-1185">Reference proteome</keyword>
<sequence>MKTALTFLFIFINVIGAFSQKDSLNLGDRYAEDQIYVAVSYAQFLDQPQEIFKSNFSYGLSIGVLKDLILNKQGNVSIAAGVGYGFDFFNHKLKVEEINNTSVFSSDATISANLFKSHNVELPLELRWRTSTATKYSFWRIYAGIKFLYNFSNKFQFDDVNGNTFKYKDVSNYNKLQYGLTLSTGYDEFNINLYYGLTPVFKNSTINGEVINTKILKFGLIFYLL</sequence>
<dbReference type="Pfam" id="PF13568">
    <property type="entry name" value="OMP_b-brl_2"/>
    <property type="match status" value="1"/>
</dbReference>
<dbReference type="EMBL" id="LVWE01000029">
    <property type="protein sequence ID" value="OAD45363.1"/>
    <property type="molecule type" value="Genomic_DNA"/>
</dbReference>
<organism evidence="2 3">
    <name type="scientific">Polaribacter atrinae</name>
    <dbReference type="NCBI Taxonomy" id="1333662"/>
    <lineage>
        <taxon>Bacteria</taxon>
        <taxon>Pseudomonadati</taxon>
        <taxon>Bacteroidota</taxon>
        <taxon>Flavobacteriia</taxon>
        <taxon>Flavobacteriales</taxon>
        <taxon>Flavobacteriaceae</taxon>
    </lineage>
</organism>
<evidence type="ECO:0000259" key="1">
    <source>
        <dbReference type="Pfam" id="PF13568"/>
    </source>
</evidence>
<dbReference type="RefSeq" id="WP_068449541.1">
    <property type="nucleotide sequence ID" value="NZ_CANKUV010000005.1"/>
</dbReference>
<feature type="domain" description="Outer membrane protein beta-barrel" evidence="1">
    <location>
        <begin position="18"/>
        <end position="201"/>
    </location>
</feature>
<dbReference type="STRING" id="1333662.LPB303_08190"/>
<comment type="caution">
    <text evidence="2">The sequence shown here is derived from an EMBL/GenBank/DDBJ whole genome shotgun (WGS) entry which is preliminary data.</text>
</comment>
<proteinExistence type="predicted"/>